<dbReference type="InParanoid" id="F8A9D7"/>
<evidence type="ECO:0000313" key="1">
    <source>
        <dbReference type="EMBL" id="AEH44078.1"/>
    </source>
</evidence>
<dbReference type="STRING" id="667014.Thein_0193"/>
<keyword evidence="2" id="KW-1185">Reference proteome</keyword>
<dbReference type="RefSeq" id="WP_013906825.1">
    <property type="nucleotide sequence ID" value="NC_015681.1"/>
</dbReference>
<dbReference type="AlphaFoldDB" id="F8A9D7"/>
<name>F8A9D7_THEID</name>
<evidence type="ECO:0000313" key="2">
    <source>
        <dbReference type="Proteomes" id="UP000006793"/>
    </source>
</evidence>
<dbReference type="KEGG" id="tid:Thein_0193"/>
<accession>F8A9D7</accession>
<gene>
    <name evidence="1" type="ordered locus">Thein_0193</name>
</gene>
<dbReference type="Proteomes" id="UP000006793">
    <property type="component" value="Chromosome"/>
</dbReference>
<reference evidence="1 2" key="2">
    <citation type="journal article" date="2012" name="Stand. Genomic Sci.">
        <title>Complete genome sequence of the thermophilic sulfate-reducing ocean bacterium Thermodesulfatator indicus type strain (CIR29812(T)).</title>
        <authorList>
            <person name="Anderson I."/>
            <person name="Saunders E."/>
            <person name="Lapidus A."/>
            <person name="Nolan M."/>
            <person name="Lucas S."/>
            <person name="Tice H."/>
            <person name="Del Rio T.G."/>
            <person name="Cheng J.F."/>
            <person name="Han C."/>
            <person name="Tapia R."/>
            <person name="Goodwin L.A."/>
            <person name="Pitluck S."/>
            <person name="Liolios K."/>
            <person name="Mavromatis K."/>
            <person name="Pagani I."/>
            <person name="Ivanova N."/>
            <person name="Mikhailova N."/>
            <person name="Pati A."/>
            <person name="Chen A."/>
            <person name="Palaniappan K."/>
            <person name="Land M."/>
            <person name="Hauser L."/>
            <person name="Jeffries C.D."/>
            <person name="Chang Y.J."/>
            <person name="Brambilla E.M."/>
            <person name="Rohde M."/>
            <person name="Spring S."/>
            <person name="Goker M."/>
            <person name="Detter J.C."/>
            <person name="Woyke T."/>
            <person name="Bristow J."/>
            <person name="Eisen J.A."/>
            <person name="Markowitz V."/>
            <person name="Hugenholtz P."/>
            <person name="Kyrpides N.C."/>
            <person name="Klenk H.P."/>
        </authorList>
    </citation>
    <scope>NUCLEOTIDE SEQUENCE [LARGE SCALE GENOMIC DNA]</scope>
    <source>
        <strain evidence="2">DSM 15286 / JCM 11887 / CIR29812</strain>
    </source>
</reference>
<sequence>MPDELKGVFSITSVVMRVDEASKRLPDREKRTFKKNKKEEKKEFKNSKQLKGKIINIRI</sequence>
<dbReference type="HOGENOM" id="CLU_2959352_0_0_0"/>
<proteinExistence type="predicted"/>
<protein>
    <submittedName>
        <fullName evidence="1">Uncharacterized protein</fullName>
    </submittedName>
</protein>
<dbReference type="EMBL" id="CP002683">
    <property type="protein sequence ID" value="AEH44078.1"/>
    <property type="molecule type" value="Genomic_DNA"/>
</dbReference>
<reference evidence="2" key="1">
    <citation type="submission" date="2011-04" db="EMBL/GenBank/DDBJ databases">
        <title>The complete genome of Thermodesulfatator indicus DSM 15286.</title>
        <authorList>
            <person name="Lucas S."/>
            <person name="Copeland A."/>
            <person name="Lapidus A."/>
            <person name="Bruce D."/>
            <person name="Goodwin L."/>
            <person name="Pitluck S."/>
            <person name="Peters L."/>
            <person name="Kyrpides N."/>
            <person name="Mavromatis K."/>
            <person name="Pagani I."/>
            <person name="Ivanova N."/>
            <person name="Saunders L."/>
            <person name="Detter J.C."/>
            <person name="Tapia R."/>
            <person name="Han C."/>
            <person name="Land M."/>
            <person name="Hauser L."/>
            <person name="Markowitz V."/>
            <person name="Cheng J.-F."/>
            <person name="Hugenholtz P."/>
            <person name="Woyke T."/>
            <person name="Wu D."/>
            <person name="Spring S."/>
            <person name="Schroeder M."/>
            <person name="Brambilla E."/>
            <person name="Klenk H.-P."/>
            <person name="Eisen J.A."/>
        </authorList>
    </citation>
    <scope>NUCLEOTIDE SEQUENCE [LARGE SCALE GENOMIC DNA]</scope>
    <source>
        <strain evidence="2">DSM 15286 / JCM 11887 / CIR29812</strain>
    </source>
</reference>
<dbReference type="PaxDb" id="667014-Thein_0193"/>
<organism evidence="1 2">
    <name type="scientific">Thermodesulfatator indicus (strain DSM 15286 / JCM 11887 / CIR29812)</name>
    <dbReference type="NCBI Taxonomy" id="667014"/>
    <lineage>
        <taxon>Bacteria</taxon>
        <taxon>Pseudomonadati</taxon>
        <taxon>Thermodesulfobacteriota</taxon>
        <taxon>Thermodesulfobacteria</taxon>
        <taxon>Thermodesulfobacteriales</taxon>
        <taxon>Thermodesulfatatoraceae</taxon>
        <taxon>Thermodesulfatator</taxon>
    </lineage>
</organism>